<evidence type="ECO:0000256" key="4">
    <source>
        <dbReference type="ARBA" id="ARBA00022643"/>
    </source>
</evidence>
<protein>
    <recommendedName>
        <fullName evidence="12">DUS-like FMN-binding domain-containing protein</fullName>
    </recommendedName>
</protein>
<dbReference type="GO" id="GO:0017150">
    <property type="term" value="F:tRNA dihydrouridine synthase activity"/>
    <property type="evidence" value="ECO:0007669"/>
    <property type="project" value="InterPro"/>
</dbReference>
<dbReference type="EMBL" id="JANBOJ010000029">
    <property type="protein sequence ID" value="KAJ1724526.1"/>
    <property type="molecule type" value="Genomic_DNA"/>
</dbReference>
<keyword evidence="6" id="KW-0819">tRNA processing</keyword>
<evidence type="ECO:0000256" key="1">
    <source>
        <dbReference type="ARBA" id="ARBA00001917"/>
    </source>
</evidence>
<dbReference type="CDD" id="cd02801">
    <property type="entry name" value="DUS_like_FMN"/>
    <property type="match status" value="1"/>
</dbReference>
<dbReference type="InterPro" id="IPR013785">
    <property type="entry name" value="Aldolase_TIM"/>
</dbReference>
<dbReference type="InterPro" id="IPR035587">
    <property type="entry name" value="DUS-like_FMN-bd"/>
</dbReference>
<evidence type="ECO:0000259" key="12">
    <source>
        <dbReference type="Pfam" id="PF01207"/>
    </source>
</evidence>
<sequence>MNSLAIRTRALRTSVAPMIDVTDPCFLRLLRLISPFGNHQLWTEMVHANMFSRGQVHLERPKLAQYIPIHDLSNFAHGTVVQIGASDPQDAYAAVRELRRLGIRHVNLNCGCPSRNVQMGSFGAVLMTKPDIAAGIVRAMVDAATENADELNPATHISVKCRIGIDEDESPEFLRRFMDSVFKAAGPVSFVLHARRAWLNGLSPEQNRSVPQLNHARAYEMAREFPQTQVFVNGGVDSVEKTLAHLQHADGVMIGRKIREDPWFLSALDQHVYGVHSDMLPTAEQVLSEYVRFANQMHSDYAMRYTVLARPLYALFSGRKGRTFRRILGQTILQAKASRDRPLYSIQFSEAVSDAIYTAEKEHQQNLGALVSDEEPIVNEAAASAVAADR</sequence>
<keyword evidence="4" id="KW-0288">FMN</keyword>
<keyword evidence="2" id="KW-0820">tRNA-binding</keyword>
<evidence type="ECO:0000256" key="2">
    <source>
        <dbReference type="ARBA" id="ARBA00022555"/>
    </source>
</evidence>
<dbReference type="Pfam" id="PF01207">
    <property type="entry name" value="Dus"/>
    <property type="match status" value="1"/>
</dbReference>
<comment type="catalytic activity">
    <reaction evidence="11">
        <text>a 5,6-dihydrouridine in mRNA + NADP(+) = a uridine in mRNA + NADPH + H(+)</text>
        <dbReference type="Rhea" id="RHEA:69855"/>
        <dbReference type="Rhea" id="RHEA-COMP:14658"/>
        <dbReference type="Rhea" id="RHEA-COMP:17789"/>
        <dbReference type="ChEBI" id="CHEBI:15378"/>
        <dbReference type="ChEBI" id="CHEBI:57783"/>
        <dbReference type="ChEBI" id="CHEBI:58349"/>
        <dbReference type="ChEBI" id="CHEBI:65315"/>
        <dbReference type="ChEBI" id="CHEBI:74443"/>
    </reaction>
    <physiologicalReaction direction="right-to-left" evidence="11">
        <dbReference type="Rhea" id="RHEA:69857"/>
    </physiologicalReaction>
</comment>
<proteinExistence type="predicted"/>
<evidence type="ECO:0000256" key="5">
    <source>
        <dbReference type="ARBA" id="ARBA00022664"/>
    </source>
</evidence>
<dbReference type="GO" id="GO:0050660">
    <property type="term" value="F:flavin adenine dinucleotide binding"/>
    <property type="evidence" value="ECO:0007669"/>
    <property type="project" value="InterPro"/>
</dbReference>
<evidence type="ECO:0000256" key="9">
    <source>
        <dbReference type="ARBA" id="ARBA00023002"/>
    </source>
</evidence>
<dbReference type="PANTHER" id="PTHR42907">
    <property type="entry name" value="FMN-LINKED OXIDOREDUCTASES SUPERFAMILY PROTEIN"/>
    <property type="match status" value="1"/>
</dbReference>
<comment type="caution">
    <text evidence="13">The sequence shown here is derived from an EMBL/GenBank/DDBJ whole genome shotgun (WGS) entry which is preliminary data.</text>
</comment>
<name>A0A9W8CUB8_9FUNG</name>
<gene>
    <name evidence="13" type="ORF">LPJ53_001231</name>
</gene>
<dbReference type="GO" id="GO:0000049">
    <property type="term" value="F:tRNA binding"/>
    <property type="evidence" value="ECO:0007669"/>
    <property type="project" value="UniProtKB-KW"/>
</dbReference>
<reference evidence="13" key="1">
    <citation type="submission" date="2022-07" db="EMBL/GenBank/DDBJ databases">
        <title>Phylogenomic reconstructions and comparative analyses of Kickxellomycotina fungi.</title>
        <authorList>
            <person name="Reynolds N.K."/>
            <person name="Stajich J.E."/>
            <person name="Barry K."/>
            <person name="Grigoriev I.V."/>
            <person name="Crous P."/>
            <person name="Smith M.E."/>
        </authorList>
    </citation>
    <scope>NUCLEOTIDE SEQUENCE</scope>
    <source>
        <strain evidence="13">NBRC 32514</strain>
    </source>
</reference>
<comment type="catalytic activity">
    <reaction evidence="10">
        <text>a 5,6-dihydrouridine in mRNA + NAD(+) = a uridine in mRNA + NADH + H(+)</text>
        <dbReference type="Rhea" id="RHEA:69851"/>
        <dbReference type="Rhea" id="RHEA-COMP:14658"/>
        <dbReference type="Rhea" id="RHEA-COMP:17789"/>
        <dbReference type="ChEBI" id="CHEBI:15378"/>
        <dbReference type="ChEBI" id="CHEBI:57540"/>
        <dbReference type="ChEBI" id="CHEBI:57945"/>
        <dbReference type="ChEBI" id="CHEBI:65315"/>
        <dbReference type="ChEBI" id="CHEBI:74443"/>
    </reaction>
    <physiologicalReaction direction="right-to-left" evidence="10">
        <dbReference type="Rhea" id="RHEA:69853"/>
    </physiologicalReaction>
</comment>
<keyword evidence="7" id="KW-0521">NADP</keyword>
<evidence type="ECO:0000256" key="10">
    <source>
        <dbReference type="ARBA" id="ARBA00048342"/>
    </source>
</evidence>
<dbReference type="SUPFAM" id="SSF51395">
    <property type="entry name" value="FMN-linked oxidoreductases"/>
    <property type="match status" value="1"/>
</dbReference>
<dbReference type="PROSITE" id="PS01136">
    <property type="entry name" value="UPF0034"/>
    <property type="match status" value="1"/>
</dbReference>
<evidence type="ECO:0000313" key="13">
    <source>
        <dbReference type="EMBL" id="KAJ1724526.1"/>
    </source>
</evidence>
<keyword evidence="3" id="KW-0285">Flavoprotein</keyword>
<evidence type="ECO:0000313" key="14">
    <source>
        <dbReference type="Proteomes" id="UP001149813"/>
    </source>
</evidence>
<comment type="cofactor">
    <cofactor evidence="1">
        <name>FMN</name>
        <dbReference type="ChEBI" id="CHEBI:58210"/>
    </cofactor>
</comment>
<dbReference type="Proteomes" id="UP001149813">
    <property type="component" value="Unassembled WGS sequence"/>
</dbReference>
<organism evidence="13 14">
    <name type="scientific">Coemansia erecta</name>
    <dbReference type="NCBI Taxonomy" id="147472"/>
    <lineage>
        <taxon>Eukaryota</taxon>
        <taxon>Fungi</taxon>
        <taxon>Fungi incertae sedis</taxon>
        <taxon>Zoopagomycota</taxon>
        <taxon>Kickxellomycotina</taxon>
        <taxon>Kickxellomycetes</taxon>
        <taxon>Kickxellales</taxon>
        <taxon>Kickxellaceae</taxon>
        <taxon>Coemansia</taxon>
    </lineage>
</organism>
<dbReference type="AlphaFoldDB" id="A0A9W8CUB8"/>
<dbReference type="Gene3D" id="3.20.20.70">
    <property type="entry name" value="Aldolase class I"/>
    <property type="match status" value="1"/>
</dbReference>
<keyword evidence="5" id="KW-0507">mRNA processing</keyword>
<evidence type="ECO:0000256" key="6">
    <source>
        <dbReference type="ARBA" id="ARBA00022694"/>
    </source>
</evidence>
<evidence type="ECO:0000256" key="7">
    <source>
        <dbReference type="ARBA" id="ARBA00022857"/>
    </source>
</evidence>
<evidence type="ECO:0000256" key="8">
    <source>
        <dbReference type="ARBA" id="ARBA00022884"/>
    </source>
</evidence>
<evidence type="ECO:0000256" key="3">
    <source>
        <dbReference type="ARBA" id="ARBA00022630"/>
    </source>
</evidence>
<keyword evidence="14" id="KW-1185">Reference proteome</keyword>
<accession>A0A9W8CUB8</accession>
<dbReference type="InterPro" id="IPR004653">
    <property type="entry name" value="DusA"/>
</dbReference>
<dbReference type="GO" id="GO:0006397">
    <property type="term" value="P:mRNA processing"/>
    <property type="evidence" value="ECO:0007669"/>
    <property type="project" value="UniProtKB-KW"/>
</dbReference>
<keyword evidence="8" id="KW-0694">RNA-binding</keyword>
<evidence type="ECO:0000256" key="11">
    <source>
        <dbReference type="ARBA" id="ARBA00049447"/>
    </source>
</evidence>
<dbReference type="PANTHER" id="PTHR42907:SF1">
    <property type="entry name" value="FMN-LINKED OXIDOREDUCTASES SUPERFAMILY PROTEIN"/>
    <property type="match status" value="1"/>
</dbReference>
<feature type="domain" description="DUS-like FMN-binding" evidence="12">
    <location>
        <begin position="15"/>
        <end position="334"/>
    </location>
</feature>
<dbReference type="OrthoDB" id="10262250at2759"/>
<keyword evidence="9" id="KW-0560">Oxidoreductase</keyword>
<dbReference type="InterPro" id="IPR018517">
    <property type="entry name" value="tRNA_hU_synthase_CS"/>
</dbReference>